<sequence>MGGRADNIGTVLVECVLGVVVAGLIPQRVHQISGSGGSGDRRVVLSARARIHRLRRVPFFEKLQLAHEFPLSVSIPARFVSNISSIK</sequence>
<reference evidence="1" key="1">
    <citation type="submission" date="2019-08" db="EMBL/GenBank/DDBJ databases">
        <authorList>
            <person name="Kucharzyk K."/>
            <person name="Murdoch R.W."/>
            <person name="Higgins S."/>
            <person name="Loffler F."/>
        </authorList>
    </citation>
    <scope>NUCLEOTIDE SEQUENCE</scope>
</reference>
<dbReference type="EMBL" id="VSSQ01012053">
    <property type="protein sequence ID" value="MPM48332.1"/>
    <property type="molecule type" value="Genomic_DNA"/>
</dbReference>
<accession>A0A645A5I0</accession>
<protein>
    <submittedName>
        <fullName evidence="1">Uncharacterized protein</fullName>
    </submittedName>
</protein>
<comment type="caution">
    <text evidence="1">The sequence shown here is derived from an EMBL/GenBank/DDBJ whole genome shotgun (WGS) entry which is preliminary data.</text>
</comment>
<proteinExistence type="predicted"/>
<gene>
    <name evidence="1" type="ORF">SDC9_95056</name>
</gene>
<dbReference type="AlphaFoldDB" id="A0A645A5I0"/>
<name>A0A645A5I0_9ZZZZ</name>
<evidence type="ECO:0000313" key="1">
    <source>
        <dbReference type="EMBL" id="MPM48332.1"/>
    </source>
</evidence>
<organism evidence="1">
    <name type="scientific">bioreactor metagenome</name>
    <dbReference type="NCBI Taxonomy" id="1076179"/>
    <lineage>
        <taxon>unclassified sequences</taxon>
        <taxon>metagenomes</taxon>
        <taxon>ecological metagenomes</taxon>
    </lineage>
</organism>